<sequence>MKQDRNKSQRGMLKIAVFAMTALFSIVSCKKDNNDDKNLLLALGLTALNENKAEFKLSNTNSLASARMGNFQTYRSHLSSGKLLDLAGNDPQNYGDGAADGFTDHFITPAAAGIEVCHMVAYKSVAKGGPAVGSETLENANWHFLHFEGRGEFGPCSSIWPVGLKGEDSGFFELQRPIPNEIIKDFDRIGIVAYSFLYYLSPEQTPDSAYRYTTLFLNNLIKDNIPIGDTSRGDVGAKIFSNGCPTSYLSTHNYIYFKPADMISNPNCQINEVVMDSSNGLFLKSDSMSAATHQNPPSNSGSQYSTNITLKYKLPTTAAGLGAKDPYVLVVPFDSSKAGGGKLLFEVSVDNVVFWDSNDGNNIFSPQSNAADRPNATSGADNLANTARKNMIFHLPTIVGSLK</sequence>
<organism evidence="1 2">
    <name type="scientific">Leptospira santarosai</name>
    <dbReference type="NCBI Taxonomy" id="28183"/>
    <lineage>
        <taxon>Bacteria</taxon>
        <taxon>Pseudomonadati</taxon>
        <taxon>Spirochaetota</taxon>
        <taxon>Spirochaetia</taxon>
        <taxon>Leptospirales</taxon>
        <taxon>Leptospiraceae</taxon>
        <taxon>Leptospira</taxon>
    </lineage>
</organism>
<evidence type="ECO:0000313" key="2">
    <source>
        <dbReference type="Proteomes" id="UP000033961"/>
    </source>
</evidence>
<reference evidence="1 2" key="1">
    <citation type="journal article" date="2015" name="Genome Announc.">
        <title>Draft Genome Sequences of Leptospira santarosai Strains U160, U164, and U233, Isolated from Asymptomatic Cattle.</title>
        <authorList>
            <person name="Kremer F.S."/>
            <person name="Eslabao M.R."/>
            <person name="Provisor M."/>
            <person name="Woloski R.D."/>
            <person name="Ramires O.V."/>
            <person name="Moreno L.Z."/>
            <person name="Moreno A.M."/>
            <person name="Hamond C."/>
            <person name="Lilenbaum W."/>
            <person name="Dellagostin O.A."/>
        </authorList>
    </citation>
    <scope>NUCLEOTIDE SEQUENCE [LARGE SCALE GENOMIC DNA]</scope>
    <source>
        <strain evidence="1 2">U160</strain>
    </source>
</reference>
<accession>A0A2P1QVJ6</accession>
<name>A0A2P1QVJ6_9LEPT</name>
<gene>
    <name evidence="1" type="ORF">XB16_2624</name>
</gene>
<dbReference type="PROSITE" id="PS51257">
    <property type="entry name" value="PROKAR_LIPOPROTEIN"/>
    <property type="match status" value="1"/>
</dbReference>
<dbReference type="Proteomes" id="UP000033961">
    <property type="component" value="Chromosome I"/>
</dbReference>
<dbReference type="AlphaFoldDB" id="A0A2P1QVJ6"/>
<evidence type="ECO:0000313" key="1">
    <source>
        <dbReference type="EMBL" id="AVQ12933.1"/>
    </source>
</evidence>
<protein>
    <submittedName>
        <fullName evidence="1">Lipoprotein</fullName>
    </submittedName>
</protein>
<dbReference type="EMBL" id="CP027843">
    <property type="protein sequence ID" value="AVQ12933.1"/>
    <property type="molecule type" value="Genomic_DNA"/>
</dbReference>
<proteinExistence type="predicted"/>
<dbReference type="NCBIfam" id="NF047529">
    <property type="entry name" value="SrpA"/>
    <property type="match status" value="1"/>
</dbReference>
<keyword evidence="1" id="KW-0449">Lipoprotein</keyword>